<reference evidence="2 3" key="1">
    <citation type="submission" date="2023-07" db="EMBL/GenBank/DDBJ databases">
        <title>Sequencing the genomes of 1000 actinobacteria strains.</title>
        <authorList>
            <person name="Klenk H.-P."/>
        </authorList>
    </citation>
    <scope>NUCLEOTIDE SEQUENCE [LARGE SCALE GENOMIC DNA]</scope>
    <source>
        <strain evidence="2 3">DSM 14555</strain>
    </source>
</reference>
<dbReference type="EMBL" id="JAVDQF010000001">
    <property type="protein sequence ID" value="MDR6269043.1"/>
    <property type="molecule type" value="Genomic_DNA"/>
</dbReference>
<name>A0ABU1J9G8_9MICC</name>
<dbReference type="RefSeq" id="WP_296363914.1">
    <property type="nucleotide sequence ID" value="NZ_BAAAHY010000001.1"/>
</dbReference>
<protein>
    <submittedName>
        <fullName evidence="2">Uncharacterized protein YbaR (Trm112 family)</fullName>
    </submittedName>
</protein>
<dbReference type="Gene3D" id="2.20.25.10">
    <property type="match status" value="1"/>
</dbReference>
<evidence type="ECO:0000256" key="1">
    <source>
        <dbReference type="SAM" id="MobiDB-lite"/>
    </source>
</evidence>
<proteinExistence type="predicted"/>
<dbReference type="InterPro" id="IPR005651">
    <property type="entry name" value="Trm112-like"/>
</dbReference>
<accession>A0ABU1J9G8</accession>
<gene>
    <name evidence="2" type="ORF">JOE69_001281</name>
</gene>
<keyword evidence="3" id="KW-1185">Reference proteome</keyword>
<evidence type="ECO:0000313" key="3">
    <source>
        <dbReference type="Proteomes" id="UP001185069"/>
    </source>
</evidence>
<dbReference type="Pfam" id="PF03966">
    <property type="entry name" value="Trm112p"/>
    <property type="match status" value="1"/>
</dbReference>
<comment type="caution">
    <text evidence="2">The sequence shown here is derived from an EMBL/GenBank/DDBJ whole genome shotgun (WGS) entry which is preliminary data.</text>
</comment>
<organism evidence="2 3">
    <name type="scientific">Arthrobacter russicus</name>
    <dbReference type="NCBI Taxonomy" id="172040"/>
    <lineage>
        <taxon>Bacteria</taxon>
        <taxon>Bacillati</taxon>
        <taxon>Actinomycetota</taxon>
        <taxon>Actinomycetes</taxon>
        <taxon>Micrococcales</taxon>
        <taxon>Micrococcaceae</taxon>
        <taxon>Arthrobacter</taxon>
    </lineage>
</organism>
<dbReference type="Proteomes" id="UP001185069">
    <property type="component" value="Unassembled WGS sequence"/>
</dbReference>
<sequence length="75" mass="8135">MSYLQKDLLNILRCPVTGSRLRLGEQELISEAAGPDGQQLHYPVQDGIAILLPAQSAQTDRGAPEAAPADRESHR</sequence>
<dbReference type="SUPFAM" id="SSF158997">
    <property type="entry name" value="Trm112p-like"/>
    <property type="match status" value="1"/>
</dbReference>
<evidence type="ECO:0000313" key="2">
    <source>
        <dbReference type="EMBL" id="MDR6269043.1"/>
    </source>
</evidence>
<feature type="region of interest" description="Disordered" evidence="1">
    <location>
        <begin position="54"/>
        <end position="75"/>
    </location>
</feature>